<dbReference type="AlphaFoldDB" id="A0A543KNJ2"/>
<protein>
    <submittedName>
        <fullName evidence="1">Uncharacterized protein</fullName>
    </submittedName>
</protein>
<accession>A0A543KNJ2</accession>
<dbReference type="EMBL" id="VFPU01000001">
    <property type="protein sequence ID" value="TQM96635.1"/>
    <property type="molecule type" value="Genomic_DNA"/>
</dbReference>
<evidence type="ECO:0000313" key="1">
    <source>
        <dbReference type="EMBL" id="TQM96635.1"/>
    </source>
</evidence>
<evidence type="ECO:0000313" key="2">
    <source>
        <dbReference type="Proteomes" id="UP000315133"/>
    </source>
</evidence>
<keyword evidence="2" id="KW-1185">Reference proteome</keyword>
<proteinExistence type="predicted"/>
<gene>
    <name evidence="1" type="ORF">FB476_1511</name>
</gene>
<name>A0A543KNJ2_9MICO</name>
<sequence length="189" mass="20190">MVSGSNDAYSVTVSVEPDGSVSTNVVQHAPDDGTNDWVTLEGGLQLDISEATSDDSYADLGGFASGGMVESMRVSDCQALSNKDGWIRRANCKVFDQNAGPTIVSGTFYADYSVKTGRGRIDKVFANREQCGTGGGDSPSLYINRKYDDGAVPAQAIHSWRCKAVGLPVYRNVRHDLLVDGSAWSVIVE</sequence>
<organism evidence="1 2">
    <name type="scientific">Ornithinimicrobium humiphilum</name>
    <dbReference type="NCBI Taxonomy" id="125288"/>
    <lineage>
        <taxon>Bacteria</taxon>
        <taxon>Bacillati</taxon>
        <taxon>Actinomycetota</taxon>
        <taxon>Actinomycetes</taxon>
        <taxon>Micrococcales</taxon>
        <taxon>Ornithinimicrobiaceae</taxon>
        <taxon>Ornithinimicrobium</taxon>
    </lineage>
</organism>
<comment type="caution">
    <text evidence="1">The sequence shown here is derived from an EMBL/GenBank/DDBJ whole genome shotgun (WGS) entry which is preliminary data.</text>
</comment>
<reference evidence="1 2" key="1">
    <citation type="submission" date="2019-06" db="EMBL/GenBank/DDBJ databases">
        <title>Sequencing the genomes of 1000 actinobacteria strains.</title>
        <authorList>
            <person name="Klenk H.-P."/>
        </authorList>
    </citation>
    <scope>NUCLEOTIDE SEQUENCE [LARGE SCALE GENOMIC DNA]</scope>
    <source>
        <strain evidence="1 2">DSM 12362</strain>
    </source>
</reference>
<dbReference type="Proteomes" id="UP000315133">
    <property type="component" value="Unassembled WGS sequence"/>
</dbReference>